<dbReference type="InterPro" id="IPR036779">
    <property type="entry name" value="LysM_dom_sf"/>
</dbReference>
<reference evidence="4" key="2">
    <citation type="submission" date="2023-04" db="EMBL/GenBank/DDBJ databases">
        <title>Whole Genome Sequence of Multi-drug resistant Aeromonas caviae as a gut pathogen in newborn.</title>
        <authorList>
            <person name="Jadhav S.V."/>
            <person name="Saroj S.D."/>
            <person name="Saha U.B."/>
            <person name="Sen S."/>
            <person name="Kher A."/>
        </authorList>
    </citation>
    <scope>NUCLEOTIDE SEQUENCE</scope>
    <source>
        <strain evidence="4">SVJ23</strain>
    </source>
</reference>
<accession>A0A3N6SXJ3</accession>
<feature type="signal peptide" evidence="1">
    <location>
        <begin position="1"/>
        <end position="21"/>
    </location>
</feature>
<evidence type="ECO:0000313" key="5">
    <source>
        <dbReference type="Proteomes" id="UP000886934"/>
    </source>
</evidence>
<sequence length="362" mass="39809">MYLKQIVVACLATALAGGAMAQQLTLKSGYPETYVVQKGDTLWDISGQYLAEPWLWPRLWNINPQIANPHWIYPGDVLHLSWVNGEPRLGKASQGGKQVIRLSPKNRYENKANPIPTLPLSEIAPFLQTDHILANSQQSKDLPYVLGNNDKHVGMLEGDILYVKGALNPGQSYGLYRPGVAYKDKHTGESLGQEAIFVGTVRAEEYLAHDTTKVTLTHNRREVYQGDKVMPLPSQESISAVFMPKAAPSISPGYVIELPSKVHGGGKFDVVLINKGGRDQVAPGDVLEILRPGAEMVDKNGKVSYREYSSVYDKAFYSAGKSSLPAEAVARVMLFKVYDKLSYGLILQSQDLVGSGYQVSNF</sequence>
<proteinExistence type="predicted"/>
<protein>
    <submittedName>
        <fullName evidence="4">LysM peptidoglycan-binding domain-containing protein</fullName>
    </submittedName>
    <submittedName>
        <fullName evidence="3">Peptidoglycan-binding protein</fullName>
    </submittedName>
</protein>
<evidence type="ECO:0000256" key="1">
    <source>
        <dbReference type="SAM" id="SignalP"/>
    </source>
</evidence>
<name>A0A3N6SXJ3_AERCA</name>
<dbReference type="Pfam" id="PF01476">
    <property type="entry name" value="LysM"/>
    <property type="match status" value="1"/>
</dbReference>
<dbReference type="Proteomes" id="UP000886934">
    <property type="component" value="Unassembled WGS sequence"/>
</dbReference>
<feature type="domain" description="LysM" evidence="2">
    <location>
        <begin position="32"/>
        <end position="80"/>
    </location>
</feature>
<dbReference type="RefSeq" id="WP_010672508.1">
    <property type="nucleotide sequence ID" value="NZ_AP019195.1"/>
</dbReference>
<dbReference type="SMART" id="SM00257">
    <property type="entry name" value="LysM"/>
    <property type="match status" value="1"/>
</dbReference>
<evidence type="ECO:0000313" key="4">
    <source>
        <dbReference type="EMBL" id="UZC84955.1"/>
    </source>
</evidence>
<dbReference type="InterPro" id="IPR018392">
    <property type="entry name" value="LysM"/>
</dbReference>
<dbReference type="InterPro" id="IPR052196">
    <property type="entry name" value="Bact_Kbp"/>
</dbReference>
<gene>
    <name evidence="3" type="ORF">KAM351_06900</name>
    <name evidence="4" type="ORF">OJY61_14010</name>
</gene>
<dbReference type="PANTHER" id="PTHR34700:SF4">
    <property type="entry name" value="PHAGE-LIKE ELEMENT PBSX PROTEIN XKDP"/>
    <property type="match status" value="1"/>
</dbReference>
<organism evidence="3 5">
    <name type="scientific">Aeromonas caviae</name>
    <name type="common">Aeromonas punctata</name>
    <dbReference type="NCBI Taxonomy" id="648"/>
    <lineage>
        <taxon>Bacteria</taxon>
        <taxon>Pseudomonadati</taxon>
        <taxon>Pseudomonadota</taxon>
        <taxon>Gammaproteobacteria</taxon>
        <taxon>Aeromonadales</taxon>
        <taxon>Aeromonadaceae</taxon>
        <taxon>Aeromonas</taxon>
    </lineage>
</organism>
<dbReference type="EMBL" id="BPNN01000006">
    <property type="protein sequence ID" value="GJA62079.1"/>
    <property type="molecule type" value="Genomic_DNA"/>
</dbReference>
<evidence type="ECO:0000313" key="3">
    <source>
        <dbReference type="EMBL" id="GJA62079.1"/>
    </source>
</evidence>
<dbReference type="PROSITE" id="PS51782">
    <property type="entry name" value="LYSM"/>
    <property type="match status" value="1"/>
</dbReference>
<keyword evidence="1" id="KW-0732">Signal</keyword>
<dbReference type="AlphaFoldDB" id="A0A3N6SXJ3"/>
<dbReference type="PANTHER" id="PTHR34700">
    <property type="entry name" value="POTASSIUM BINDING PROTEIN KBP"/>
    <property type="match status" value="1"/>
</dbReference>
<evidence type="ECO:0000259" key="2">
    <source>
        <dbReference type="PROSITE" id="PS51782"/>
    </source>
</evidence>
<dbReference type="SUPFAM" id="SSF54106">
    <property type="entry name" value="LysM domain"/>
    <property type="match status" value="1"/>
</dbReference>
<reference evidence="3" key="1">
    <citation type="submission" date="2021-07" db="EMBL/GenBank/DDBJ databases">
        <title>Draft genome sequence of carbapenem-resistant Aeromonas spp. in Japan.</title>
        <authorList>
            <person name="Maehana S."/>
            <person name="Suzuki M."/>
            <person name="Kitasato H."/>
        </authorList>
    </citation>
    <scope>NUCLEOTIDE SEQUENCE</scope>
    <source>
        <strain evidence="3">KAM351</strain>
    </source>
</reference>
<dbReference type="EMBL" id="CP110176">
    <property type="protein sequence ID" value="UZC84955.1"/>
    <property type="molecule type" value="Genomic_DNA"/>
</dbReference>
<dbReference type="Proteomes" id="UP001163285">
    <property type="component" value="Chromosome"/>
</dbReference>
<dbReference type="CDD" id="cd00118">
    <property type="entry name" value="LysM"/>
    <property type="match status" value="1"/>
</dbReference>
<dbReference type="Gene3D" id="3.10.350.10">
    <property type="entry name" value="LysM domain"/>
    <property type="match status" value="1"/>
</dbReference>
<feature type="chain" id="PRO_5041545087" evidence="1">
    <location>
        <begin position="22"/>
        <end position="362"/>
    </location>
</feature>